<evidence type="ECO:0000256" key="7">
    <source>
        <dbReference type="ARBA" id="ARBA00022605"/>
    </source>
</evidence>
<dbReference type="GO" id="GO:0009098">
    <property type="term" value="P:L-leucine biosynthetic process"/>
    <property type="evidence" value="ECO:0007669"/>
    <property type="project" value="UniProtKB-UniRule"/>
</dbReference>
<keyword evidence="9 10" id="KW-0100">Branched-chain amino acid biosynthesis</keyword>
<keyword evidence="13" id="KW-1185">Reference proteome</keyword>
<dbReference type="CDD" id="cd01577">
    <property type="entry name" value="IPMI_Swivel"/>
    <property type="match status" value="1"/>
</dbReference>
<dbReference type="RefSeq" id="WP_031127933.1">
    <property type="nucleotide sequence ID" value="NZ_CP017316.1"/>
</dbReference>
<dbReference type="EC" id="4.2.1.33" evidence="10"/>
<evidence type="ECO:0000256" key="6">
    <source>
        <dbReference type="ARBA" id="ARBA00022430"/>
    </source>
</evidence>
<gene>
    <name evidence="12" type="primary">leuD_2</name>
    <name evidence="10" type="synonym">leuD</name>
    <name evidence="12" type="ORF">A4G23_05514</name>
</gene>
<dbReference type="PATRIC" id="fig|285473.5.peg.5815"/>
<dbReference type="InterPro" id="IPR015928">
    <property type="entry name" value="Aconitase/3IPM_dehydase_swvl"/>
</dbReference>
<evidence type="ECO:0000256" key="9">
    <source>
        <dbReference type="ARBA" id="ARBA00023304"/>
    </source>
</evidence>
<dbReference type="AlphaFoldDB" id="A0A1D8GAY4"/>
<dbReference type="Gene3D" id="3.20.19.10">
    <property type="entry name" value="Aconitase, domain 4"/>
    <property type="match status" value="1"/>
</dbReference>
<dbReference type="InterPro" id="IPR033940">
    <property type="entry name" value="IPMI_Swivel"/>
</dbReference>
<comment type="subunit">
    <text evidence="5 10">Heterodimer of LeuC and LeuD.</text>
</comment>
<dbReference type="UniPathway" id="UPA00048">
    <property type="reaction ID" value="UER00071"/>
</dbReference>
<feature type="domain" description="Aconitase A/isopropylmalate dehydratase small subunit swivel" evidence="11">
    <location>
        <begin position="1"/>
        <end position="116"/>
    </location>
</feature>
<dbReference type="HAMAP" id="MF_01031">
    <property type="entry name" value="LeuD_type1"/>
    <property type="match status" value="1"/>
</dbReference>
<dbReference type="SUPFAM" id="SSF52016">
    <property type="entry name" value="LeuD/IlvD-like"/>
    <property type="match status" value="1"/>
</dbReference>
<dbReference type="OrthoDB" id="9777465at2"/>
<dbReference type="InterPro" id="IPR000573">
    <property type="entry name" value="AconitaseA/IPMdHydase_ssu_swvl"/>
</dbReference>
<evidence type="ECO:0000256" key="8">
    <source>
        <dbReference type="ARBA" id="ARBA00023239"/>
    </source>
</evidence>
<evidence type="ECO:0000256" key="2">
    <source>
        <dbReference type="ARBA" id="ARBA00002695"/>
    </source>
</evidence>
<evidence type="ECO:0000256" key="3">
    <source>
        <dbReference type="ARBA" id="ARBA00004729"/>
    </source>
</evidence>
<dbReference type="Pfam" id="PF00694">
    <property type="entry name" value="Aconitase_C"/>
    <property type="match status" value="1"/>
</dbReference>
<dbReference type="InterPro" id="IPR050075">
    <property type="entry name" value="LeuD"/>
</dbReference>
<accession>A0A1D8GAY4</accession>
<dbReference type="GO" id="GO:0009316">
    <property type="term" value="C:3-isopropylmalate dehydratase complex"/>
    <property type="evidence" value="ECO:0007669"/>
    <property type="project" value="InterPro"/>
</dbReference>
<keyword evidence="7 10" id="KW-0028">Amino-acid biosynthesis</keyword>
<dbReference type="Proteomes" id="UP000095349">
    <property type="component" value="Chromosome"/>
</dbReference>
<evidence type="ECO:0000256" key="1">
    <source>
        <dbReference type="ARBA" id="ARBA00000491"/>
    </source>
</evidence>
<dbReference type="NCBIfam" id="NF002458">
    <property type="entry name" value="PRK01641.1"/>
    <property type="match status" value="1"/>
</dbReference>
<proteinExistence type="inferred from homology"/>
<organism evidence="12 13">
    <name type="scientific">Streptomyces rubrolavendulae</name>
    <dbReference type="NCBI Taxonomy" id="285473"/>
    <lineage>
        <taxon>Bacteria</taxon>
        <taxon>Bacillati</taxon>
        <taxon>Actinomycetota</taxon>
        <taxon>Actinomycetes</taxon>
        <taxon>Kitasatosporales</taxon>
        <taxon>Streptomycetaceae</taxon>
        <taxon>Streptomyces</taxon>
    </lineage>
</organism>
<comment type="pathway">
    <text evidence="3 10">Amino-acid biosynthesis; L-leucine biosynthesis; L-leucine from 3-methyl-2-oxobutanoate: step 2/4.</text>
</comment>
<dbReference type="STRING" id="285473.A4G23_05514"/>
<evidence type="ECO:0000259" key="11">
    <source>
        <dbReference type="Pfam" id="PF00694"/>
    </source>
</evidence>
<keyword evidence="6 10" id="KW-0432">Leucine biosynthesis</keyword>
<evidence type="ECO:0000313" key="12">
    <source>
        <dbReference type="EMBL" id="AOT62615.1"/>
    </source>
</evidence>
<comment type="function">
    <text evidence="2 10">Catalyzes the isomerization between 2-isopropylmalate and 3-isopropylmalate, via the formation of 2-isopropylmaleate.</text>
</comment>
<evidence type="ECO:0000256" key="4">
    <source>
        <dbReference type="ARBA" id="ARBA00009845"/>
    </source>
</evidence>
<keyword evidence="8 10" id="KW-0456">Lyase</keyword>
<dbReference type="FunFam" id="3.20.19.10:FF:000003">
    <property type="entry name" value="3-isopropylmalate dehydratase small subunit"/>
    <property type="match status" value="1"/>
</dbReference>
<name>A0A1D8GAY4_9ACTN</name>
<reference evidence="12 13" key="1">
    <citation type="submission" date="2016-09" db="EMBL/GenBank/DDBJ databases">
        <title>Streptomyces rubrolavendulae MJM4426 Genome sequencing and assembly.</title>
        <authorList>
            <person name="Kim J.-G."/>
        </authorList>
    </citation>
    <scope>NUCLEOTIDE SEQUENCE [LARGE SCALE GENOMIC DNA]</scope>
    <source>
        <strain evidence="12 13">MJM4426</strain>
    </source>
</reference>
<dbReference type="GO" id="GO:0003861">
    <property type="term" value="F:3-isopropylmalate dehydratase activity"/>
    <property type="evidence" value="ECO:0007669"/>
    <property type="project" value="UniProtKB-UniRule"/>
</dbReference>
<dbReference type="NCBIfam" id="TIGR00171">
    <property type="entry name" value="leuD"/>
    <property type="match status" value="1"/>
</dbReference>
<evidence type="ECO:0000256" key="10">
    <source>
        <dbReference type="HAMAP-Rule" id="MF_01031"/>
    </source>
</evidence>
<dbReference type="InterPro" id="IPR004431">
    <property type="entry name" value="3-IsopropMal_deHydase_ssu"/>
</dbReference>
<comment type="similarity">
    <text evidence="4 10">Belongs to the LeuD family. LeuD type 1 subfamily.</text>
</comment>
<evidence type="ECO:0000256" key="5">
    <source>
        <dbReference type="ARBA" id="ARBA00011271"/>
    </source>
</evidence>
<dbReference type="GeneID" id="91406997"/>
<dbReference type="PANTHER" id="PTHR43345:SF5">
    <property type="entry name" value="3-ISOPROPYLMALATE DEHYDRATASE SMALL SUBUNIT"/>
    <property type="match status" value="1"/>
</dbReference>
<dbReference type="EMBL" id="CP017316">
    <property type="protein sequence ID" value="AOT62615.1"/>
    <property type="molecule type" value="Genomic_DNA"/>
</dbReference>
<evidence type="ECO:0000313" key="13">
    <source>
        <dbReference type="Proteomes" id="UP000095349"/>
    </source>
</evidence>
<comment type="catalytic activity">
    <reaction evidence="1 10">
        <text>(2R,3S)-3-isopropylmalate = (2S)-2-isopropylmalate</text>
        <dbReference type="Rhea" id="RHEA:32287"/>
        <dbReference type="ChEBI" id="CHEBI:1178"/>
        <dbReference type="ChEBI" id="CHEBI:35121"/>
        <dbReference type="EC" id="4.2.1.33"/>
    </reaction>
</comment>
<dbReference type="PANTHER" id="PTHR43345">
    <property type="entry name" value="3-ISOPROPYLMALATE DEHYDRATASE SMALL SUBUNIT 2-RELATED-RELATED"/>
    <property type="match status" value="1"/>
</dbReference>
<sequence>MRSFTVHTGTAAPLRRSDVDTDQIIPGRFCATHRRTGYADGLFGDWRQDPGFVLNRPEYQGASVLVAGEMFGTGSSREHAVWALQEFGFRVVVAPRFADIFRANSLMAGLLTVTLPTGRVEALWDAVEADPRTEVTVDLRAMTVRAGALHEPFTLGEDTRARLLAGLDQIDATLRYADDIAAYEQRRRPGLPTSGTAA</sequence>
<protein>
    <recommendedName>
        <fullName evidence="10">3-isopropylmalate dehydratase small subunit</fullName>
        <ecNumber evidence="10">4.2.1.33</ecNumber>
    </recommendedName>
    <alternativeName>
        <fullName evidence="10">Alpha-IPM isomerase</fullName>
        <shortName evidence="10">IPMI</shortName>
    </alternativeName>
    <alternativeName>
        <fullName evidence="10">Isopropylmalate isomerase</fullName>
    </alternativeName>
</protein>
<dbReference type="KEGG" id="srn:A4G23_05514"/>